<dbReference type="EMBL" id="JANSUY010000002">
    <property type="protein sequence ID" value="MCR9014342.1"/>
    <property type="molecule type" value="Genomic_DNA"/>
</dbReference>
<evidence type="ECO:0000313" key="2">
    <source>
        <dbReference type="EMBL" id="MCR9014342.1"/>
    </source>
</evidence>
<accession>A0A9X2SXT8</accession>
<dbReference type="PANTHER" id="PTHR33797:SF2">
    <property type="entry name" value="ORGANIC HYDROPEROXIDE RESISTANCE PROTEIN-LIKE"/>
    <property type="match status" value="1"/>
</dbReference>
<dbReference type="InterPro" id="IPR036102">
    <property type="entry name" value="OsmC/Ohrsf"/>
</dbReference>
<dbReference type="NCBIfam" id="TIGR03561">
    <property type="entry name" value="organ_hyd_perox"/>
    <property type="match status" value="1"/>
</dbReference>
<protein>
    <submittedName>
        <fullName evidence="2">Organic hydroperoxide resistance protein</fullName>
    </submittedName>
</protein>
<comment type="similarity">
    <text evidence="1">Belongs to the OsmC/Ohr family.</text>
</comment>
<dbReference type="InterPro" id="IPR015946">
    <property type="entry name" value="KH_dom-like_a/b"/>
</dbReference>
<sequence length="139" mass="14461">MEKINISYTATAINTGGRRGHVRTDDGMLDFDVAMPKEIGGPGGKTNPEQLFAAGYATCFGGTLAAIAQGVSLMDSEITVKVHTGESDKGGYALAVDIAVSIPKASSKSEAQELVEAAHAQCMYSKAVKGNIEVRVKAV</sequence>
<evidence type="ECO:0000256" key="1">
    <source>
        <dbReference type="ARBA" id="ARBA00007378"/>
    </source>
</evidence>
<organism evidence="2 3">
    <name type="scientific">Aquiflexum gelatinilyticum</name>
    <dbReference type="NCBI Taxonomy" id="2961943"/>
    <lineage>
        <taxon>Bacteria</taxon>
        <taxon>Pseudomonadati</taxon>
        <taxon>Bacteroidota</taxon>
        <taxon>Cytophagia</taxon>
        <taxon>Cytophagales</taxon>
        <taxon>Cyclobacteriaceae</taxon>
        <taxon>Aquiflexum</taxon>
    </lineage>
</organism>
<dbReference type="InterPro" id="IPR019953">
    <property type="entry name" value="OHR"/>
</dbReference>
<comment type="caution">
    <text evidence="2">The sequence shown here is derived from an EMBL/GenBank/DDBJ whole genome shotgun (WGS) entry which is preliminary data.</text>
</comment>
<name>A0A9X2SXT8_9BACT</name>
<dbReference type="RefSeq" id="WP_258422223.1">
    <property type="nucleotide sequence ID" value="NZ_JANSUY010000002.1"/>
</dbReference>
<dbReference type="AlphaFoldDB" id="A0A9X2SXT8"/>
<dbReference type="SUPFAM" id="SSF82784">
    <property type="entry name" value="OsmC-like"/>
    <property type="match status" value="1"/>
</dbReference>
<proteinExistence type="inferred from homology"/>
<reference evidence="2" key="1">
    <citation type="submission" date="2022-08" db="EMBL/GenBank/DDBJ databases">
        <authorList>
            <person name="Zhang D."/>
        </authorList>
    </citation>
    <scope>NUCLEOTIDE SEQUENCE</scope>
    <source>
        <strain evidence="2">XJ19-11</strain>
    </source>
</reference>
<evidence type="ECO:0000313" key="3">
    <source>
        <dbReference type="Proteomes" id="UP001142175"/>
    </source>
</evidence>
<dbReference type="PANTHER" id="PTHR33797">
    <property type="entry name" value="ORGANIC HYDROPEROXIDE RESISTANCE PROTEIN-LIKE"/>
    <property type="match status" value="1"/>
</dbReference>
<dbReference type="Pfam" id="PF02566">
    <property type="entry name" value="OsmC"/>
    <property type="match status" value="1"/>
</dbReference>
<dbReference type="Gene3D" id="3.30.300.20">
    <property type="match status" value="1"/>
</dbReference>
<keyword evidence="3" id="KW-1185">Reference proteome</keyword>
<dbReference type="Proteomes" id="UP001142175">
    <property type="component" value="Unassembled WGS sequence"/>
</dbReference>
<dbReference type="GO" id="GO:0006979">
    <property type="term" value="P:response to oxidative stress"/>
    <property type="evidence" value="ECO:0007669"/>
    <property type="project" value="InterPro"/>
</dbReference>
<dbReference type="Gene3D" id="2.20.25.10">
    <property type="match status" value="1"/>
</dbReference>
<dbReference type="InterPro" id="IPR003718">
    <property type="entry name" value="OsmC/Ohr_fam"/>
</dbReference>
<gene>
    <name evidence="2" type="ORF">NU887_04800</name>
</gene>